<dbReference type="InterPro" id="IPR003323">
    <property type="entry name" value="OTU_dom"/>
</dbReference>
<accession>A0A180G4K1</accession>
<reference evidence="3" key="2">
    <citation type="submission" date="2016-05" db="EMBL/GenBank/DDBJ databases">
        <title>Comparative analysis highlights variable genome content of wheat rusts and divergence of the mating loci.</title>
        <authorList>
            <person name="Cuomo C.A."/>
            <person name="Bakkeren G."/>
            <person name="Szabo L."/>
            <person name="Khalil H."/>
            <person name="Joly D."/>
            <person name="Goldberg J."/>
            <person name="Young S."/>
            <person name="Zeng Q."/>
            <person name="Fellers J."/>
        </authorList>
    </citation>
    <scope>NUCLEOTIDE SEQUENCE [LARGE SCALE GENOMIC DNA]</scope>
    <source>
        <strain evidence="3">1-1 BBBD Race 1</strain>
    </source>
</reference>
<keyword evidence="5" id="KW-1185">Reference proteome</keyword>
<reference evidence="3" key="1">
    <citation type="submission" date="2009-11" db="EMBL/GenBank/DDBJ databases">
        <authorList>
            <consortium name="The Broad Institute Genome Sequencing Platform"/>
            <person name="Ward D."/>
            <person name="Feldgarden M."/>
            <person name="Earl A."/>
            <person name="Young S.K."/>
            <person name="Zeng Q."/>
            <person name="Koehrsen M."/>
            <person name="Alvarado L."/>
            <person name="Berlin A."/>
            <person name="Bochicchio J."/>
            <person name="Borenstein D."/>
            <person name="Chapman S.B."/>
            <person name="Chen Z."/>
            <person name="Engels R."/>
            <person name="Freedman E."/>
            <person name="Gellesch M."/>
            <person name="Goldberg J."/>
            <person name="Griggs A."/>
            <person name="Gujja S."/>
            <person name="Heilman E."/>
            <person name="Heiman D."/>
            <person name="Hepburn T."/>
            <person name="Howarth C."/>
            <person name="Jen D."/>
            <person name="Larson L."/>
            <person name="Lewis B."/>
            <person name="Mehta T."/>
            <person name="Park D."/>
            <person name="Pearson M."/>
            <person name="Roberts A."/>
            <person name="Saif S."/>
            <person name="Shea T."/>
            <person name="Shenoy N."/>
            <person name="Sisk P."/>
            <person name="Stolte C."/>
            <person name="Sykes S."/>
            <person name="Thomson T."/>
            <person name="Walk T."/>
            <person name="White J."/>
            <person name="Yandava C."/>
            <person name="Izard J."/>
            <person name="Baranova O.V."/>
            <person name="Blanton J.M."/>
            <person name="Tanner A.C."/>
            <person name="Dewhirst F.E."/>
            <person name="Haas B."/>
            <person name="Nusbaum C."/>
            <person name="Birren B."/>
        </authorList>
    </citation>
    <scope>NUCLEOTIDE SEQUENCE [LARGE SCALE GENOMIC DNA]</scope>
    <source>
        <strain evidence="3">1-1 BBBD Race 1</strain>
    </source>
</reference>
<dbReference type="PANTHER" id="PTHR34863:SF1">
    <property type="entry name" value="OTU DOMAIN-CONTAINING PROTEIN"/>
    <property type="match status" value="1"/>
</dbReference>
<organism evidence="3">
    <name type="scientific">Puccinia triticina (isolate 1-1 / race 1 (BBBD))</name>
    <name type="common">Brown leaf rust fungus</name>
    <dbReference type="NCBI Taxonomy" id="630390"/>
    <lineage>
        <taxon>Eukaryota</taxon>
        <taxon>Fungi</taxon>
        <taxon>Dikarya</taxon>
        <taxon>Basidiomycota</taxon>
        <taxon>Pucciniomycotina</taxon>
        <taxon>Pucciniomycetes</taxon>
        <taxon>Pucciniales</taxon>
        <taxon>Pucciniaceae</taxon>
        <taxon>Puccinia</taxon>
    </lineage>
</organism>
<dbReference type="EnsemblFungi" id="PTTG_29453-t43_1">
    <property type="protein sequence ID" value="PTTG_29453-t43_1-p1"/>
    <property type="gene ID" value="PTTG_29453"/>
</dbReference>
<dbReference type="PANTHER" id="PTHR34863">
    <property type="entry name" value="EXPRESSED PROTEIN"/>
    <property type="match status" value="1"/>
</dbReference>
<proteinExistence type="predicted"/>
<reference evidence="4" key="4">
    <citation type="submission" date="2025-05" db="UniProtKB">
        <authorList>
            <consortium name="EnsemblFungi"/>
        </authorList>
    </citation>
    <scope>IDENTIFICATION</scope>
    <source>
        <strain evidence="4">isolate 1-1 / race 1 (BBBD)</strain>
    </source>
</reference>
<sequence length="988" mass="111839">LDIWLKNNPLWRASVERTSVGSGRRGSEVPSEDNDGQKIEDNLVGVHRRLISLPVPWREDYDLDSWVISVPPTFLTKIVGSMTLVTLAHHNLGISDDEIFEDYTYVGVGGCAIRMPPEFKQRVLDLLFDDYHIIAHKSHNPTVLNNGSPSCTAGMLEEMLTTAQVPELRLASYGMKCPFGLVLYNLGGGVPRSLAPHQEKNHFDIGYTYYPYLGTDRFRNEILLTRRPPDLPQFGSTCYPLLLELGEGYGTVNLIPDHEAITRIKVYSTLAHALKATSQKDMKYVPTTAVTWNTRVDLCEGKVEILEKNDPAHLCGLRFEATVYARSANEALEIVGRAGYLHPRAYDQTPDNPNLRLALEWKAIPVSEYFDYAHKMIAMVRRVQLEVPQKHDNRKGIQEHHQQVIVNLANAIGWNIGKFQRPTSLDREKVPDPWWDRYGSNWQPPTNEDDPMNYFKRRPIDLWELRPRRICPCPWCHAPGAPKLPKGKGKRTYPVGSLTSVGGKGNIILQCNHCKKNTSTQEEVVVLLANWINSLGMPLLDQKNRRHGKGGWRRGNRKLTPTPSPPPTWGSSTAWRSQPFTPAHQSQEAPHPDNNSPPVESASSDKQSTEKPAATSEKVPMTKLSDQVDKDIEDLKSKDHPSSNTKLPSKPLEKPASSNILQLEGKVSKRALEKIVAAHDPNKLVGWRGFADFLLRENLWRNSSATLKHIPGPNQTYLLGALHGWKRSGGFIGGDGNYLFRAVASWVHDDQEGHGKARDACFRELEGNKDVYSPYVSKEDLMEDHPVHETMVYPMFLVKSRSSTFWGGDQHLAALAQAYQVKIVVLNELSQTCMHQPHKGKPKKTIYLWYNGQNHYEILWNNFLHSASTLSSEKSTNVGSAPGSPSPKTPQKDLQPTKSSLKPPANILIQHQRKEMQLKLQFLQFKRRRSSKQFLLMICLQRQVFLQTPLWIIWILEQKQLAPAQQIRPIHLLSTNQSYQLSETKKIK</sequence>
<dbReference type="AlphaFoldDB" id="A0A180G4K1"/>
<feature type="non-terminal residue" evidence="3">
    <location>
        <position position="1"/>
    </location>
</feature>
<feature type="domain" description="OTU" evidence="2">
    <location>
        <begin position="727"/>
        <end position="862"/>
    </location>
</feature>
<evidence type="ECO:0000313" key="3">
    <source>
        <dbReference type="EMBL" id="OAV87379.1"/>
    </source>
</evidence>
<name>A0A180G4K1_PUCT1</name>
<dbReference type="VEuPathDB" id="FungiDB:PTTG_29453"/>
<dbReference type="PROSITE" id="PS50802">
    <property type="entry name" value="OTU"/>
    <property type="match status" value="1"/>
</dbReference>
<evidence type="ECO:0000259" key="2">
    <source>
        <dbReference type="PROSITE" id="PS50802"/>
    </source>
</evidence>
<protein>
    <submittedName>
        <fullName evidence="4">OTU domain-containing protein</fullName>
    </submittedName>
</protein>
<dbReference type="CDD" id="cd22744">
    <property type="entry name" value="OTU"/>
    <property type="match status" value="1"/>
</dbReference>
<feature type="compositionally biased region" description="Basic and acidic residues" evidence="1">
    <location>
        <begin position="626"/>
        <end position="641"/>
    </location>
</feature>
<dbReference type="Gene3D" id="3.90.70.80">
    <property type="match status" value="1"/>
</dbReference>
<evidence type="ECO:0000256" key="1">
    <source>
        <dbReference type="SAM" id="MobiDB-lite"/>
    </source>
</evidence>
<dbReference type="Proteomes" id="UP000005240">
    <property type="component" value="Unassembled WGS sequence"/>
</dbReference>
<feature type="compositionally biased region" description="Basic residues" evidence="1">
    <location>
        <begin position="544"/>
        <end position="557"/>
    </location>
</feature>
<dbReference type="OrthoDB" id="2564822at2759"/>
<feature type="region of interest" description="Disordered" evidence="1">
    <location>
        <begin position="874"/>
        <end position="902"/>
    </location>
</feature>
<evidence type="ECO:0000313" key="4">
    <source>
        <dbReference type="EnsemblFungi" id="PTTG_29453-t43_1-p1"/>
    </source>
</evidence>
<dbReference type="Pfam" id="PF02338">
    <property type="entry name" value="OTU"/>
    <property type="match status" value="1"/>
</dbReference>
<feature type="region of interest" description="Disordered" evidence="1">
    <location>
        <begin position="541"/>
        <end position="660"/>
    </location>
</feature>
<gene>
    <name evidence="3" type="ORF">PTTG_29453</name>
</gene>
<feature type="compositionally biased region" description="Polar residues" evidence="1">
    <location>
        <begin position="574"/>
        <end position="606"/>
    </location>
</feature>
<reference evidence="4 5" key="3">
    <citation type="journal article" date="2017" name="G3 (Bethesda)">
        <title>Comparative analysis highlights variable genome content of wheat rusts and divergence of the mating loci.</title>
        <authorList>
            <person name="Cuomo C.A."/>
            <person name="Bakkeren G."/>
            <person name="Khalil H.B."/>
            <person name="Panwar V."/>
            <person name="Joly D."/>
            <person name="Linning R."/>
            <person name="Sakthikumar S."/>
            <person name="Song X."/>
            <person name="Adiconis X."/>
            <person name="Fan L."/>
            <person name="Goldberg J.M."/>
            <person name="Levin J.Z."/>
            <person name="Young S."/>
            <person name="Zeng Q."/>
            <person name="Anikster Y."/>
            <person name="Bruce M."/>
            <person name="Wang M."/>
            <person name="Yin C."/>
            <person name="McCallum B."/>
            <person name="Szabo L.J."/>
            <person name="Hulbert S."/>
            <person name="Chen X."/>
            <person name="Fellers J.P."/>
        </authorList>
    </citation>
    <scope>NUCLEOTIDE SEQUENCE</scope>
    <source>
        <strain evidence="4">isolate 1-1 / race 1 (BBBD)</strain>
        <strain evidence="5">Isolate 1-1 / race 1 (BBBD)</strain>
    </source>
</reference>
<evidence type="ECO:0000313" key="5">
    <source>
        <dbReference type="Proteomes" id="UP000005240"/>
    </source>
</evidence>
<dbReference type="SUPFAM" id="SSF54001">
    <property type="entry name" value="Cysteine proteinases"/>
    <property type="match status" value="1"/>
</dbReference>
<dbReference type="InterPro" id="IPR038765">
    <property type="entry name" value="Papain-like_cys_pep_sf"/>
</dbReference>
<dbReference type="STRING" id="630390.A0A180G4K1"/>
<dbReference type="EMBL" id="ADAS02000436">
    <property type="protein sequence ID" value="OAV87379.1"/>
    <property type="molecule type" value="Genomic_DNA"/>
</dbReference>